<evidence type="ECO:0000256" key="1">
    <source>
        <dbReference type="SAM" id="MobiDB-lite"/>
    </source>
</evidence>
<protein>
    <recommendedName>
        <fullName evidence="2">Complex 1 LYR protein domain-containing protein</fullName>
    </recommendedName>
</protein>
<accession>A0A7S3ZLD8</accession>
<dbReference type="EMBL" id="CAKKNE010000001">
    <property type="protein sequence ID" value="CAH0364781.1"/>
    <property type="molecule type" value="Genomic_DNA"/>
</dbReference>
<sequence length="147" mass="16524">MHAALRHTRAPVVRRMASELGFKPVVKRMMTTEGLGFKDFIRMSQVKAQYREMLRLARRYAKARPAAGADVLRQVRDGYRRHRSERDGFAVAQLISGGRASLRELRALAAGADEAGPVDEYEVGTDWPWGKEQSSPVPPKPLGLPRR</sequence>
<reference evidence="3" key="1">
    <citation type="submission" date="2021-01" db="EMBL/GenBank/DDBJ databases">
        <authorList>
            <person name="Corre E."/>
            <person name="Pelletier E."/>
            <person name="Niang G."/>
            <person name="Scheremetjew M."/>
            <person name="Finn R."/>
            <person name="Kale V."/>
            <person name="Holt S."/>
            <person name="Cochrane G."/>
            <person name="Meng A."/>
            <person name="Brown T."/>
            <person name="Cohen L."/>
        </authorList>
    </citation>
    <scope>NUCLEOTIDE SEQUENCE</scope>
    <source>
        <strain evidence="3">CCMP1756</strain>
    </source>
</reference>
<reference evidence="4" key="2">
    <citation type="submission" date="2021-11" db="EMBL/GenBank/DDBJ databases">
        <authorList>
            <consortium name="Genoscope - CEA"/>
            <person name="William W."/>
        </authorList>
    </citation>
    <scope>NUCLEOTIDE SEQUENCE</scope>
</reference>
<evidence type="ECO:0000313" key="4">
    <source>
        <dbReference type="EMBL" id="CAH0364781.1"/>
    </source>
</evidence>
<evidence type="ECO:0000313" key="3">
    <source>
        <dbReference type="EMBL" id="CAE0686873.1"/>
    </source>
</evidence>
<dbReference type="AlphaFoldDB" id="A0A7S3ZLD8"/>
<gene>
    <name evidence="3" type="ORF">PCAL00307_LOCUS2307</name>
    <name evidence="4" type="ORF">PECAL_1P11600</name>
</gene>
<proteinExistence type="predicted"/>
<name>A0A7S3ZLD8_9STRA</name>
<organism evidence="3">
    <name type="scientific">Pelagomonas calceolata</name>
    <dbReference type="NCBI Taxonomy" id="35677"/>
    <lineage>
        <taxon>Eukaryota</taxon>
        <taxon>Sar</taxon>
        <taxon>Stramenopiles</taxon>
        <taxon>Ochrophyta</taxon>
        <taxon>Pelagophyceae</taxon>
        <taxon>Pelagomonadales</taxon>
        <taxon>Pelagomonadaceae</taxon>
        <taxon>Pelagomonas</taxon>
    </lineage>
</organism>
<dbReference type="Proteomes" id="UP000789595">
    <property type="component" value="Unassembled WGS sequence"/>
</dbReference>
<evidence type="ECO:0000313" key="5">
    <source>
        <dbReference type="Proteomes" id="UP000789595"/>
    </source>
</evidence>
<dbReference type="Pfam" id="PF05347">
    <property type="entry name" value="Complex1_LYR"/>
    <property type="match status" value="1"/>
</dbReference>
<feature type="domain" description="Complex 1 LYR protein" evidence="2">
    <location>
        <begin position="45"/>
        <end position="103"/>
    </location>
</feature>
<keyword evidence="5" id="KW-1185">Reference proteome</keyword>
<feature type="region of interest" description="Disordered" evidence="1">
    <location>
        <begin position="118"/>
        <end position="147"/>
    </location>
</feature>
<dbReference type="InterPro" id="IPR008011">
    <property type="entry name" value="Complex1_LYR_dom"/>
</dbReference>
<dbReference type="EMBL" id="HBIW01002757">
    <property type="protein sequence ID" value="CAE0686873.1"/>
    <property type="molecule type" value="Transcribed_RNA"/>
</dbReference>
<feature type="compositionally biased region" description="Pro residues" evidence="1">
    <location>
        <begin position="136"/>
        <end position="147"/>
    </location>
</feature>
<evidence type="ECO:0000259" key="2">
    <source>
        <dbReference type="Pfam" id="PF05347"/>
    </source>
</evidence>